<dbReference type="HOGENOM" id="CLU_129871_0_0_11"/>
<sequence length="112" mass="11410">MRAAVTSVVAALALVGACGGEANPPGESGGLTTSPPPASPSEGEEVLVRGTVQTGVEPDCLVLITPGREYLLLDAPQVEVGKRYLVRGKLRPGAATTCMQGTPMTVLRADPL</sequence>
<evidence type="ECO:0008006" key="5">
    <source>
        <dbReference type="Google" id="ProtNLM"/>
    </source>
</evidence>
<name>H5WXB3_9PSEU</name>
<dbReference type="RefSeq" id="WP_009152828.1">
    <property type="nucleotide sequence ID" value="NZ_CM001439.1"/>
</dbReference>
<evidence type="ECO:0000256" key="1">
    <source>
        <dbReference type="SAM" id="MobiDB-lite"/>
    </source>
</evidence>
<dbReference type="EMBL" id="CM001439">
    <property type="protein sequence ID" value="EHR49442.1"/>
    <property type="molecule type" value="Genomic_DNA"/>
</dbReference>
<accession>H5WXB3</accession>
<proteinExistence type="predicted"/>
<dbReference type="PROSITE" id="PS51257">
    <property type="entry name" value="PROKAR_LIPOPROTEIN"/>
    <property type="match status" value="1"/>
</dbReference>
<feature type="region of interest" description="Disordered" evidence="1">
    <location>
        <begin position="22"/>
        <end position="43"/>
    </location>
</feature>
<feature type="signal peptide" evidence="2">
    <location>
        <begin position="1"/>
        <end position="22"/>
    </location>
</feature>
<organism evidence="3 4">
    <name type="scientific">Saccharomonospora marina XMU15</name>
    <dbReference type="NCBI Taxonomy" id="882083"/>
    <lineage>
        <taxon>Bacteria</taxon>
        <taxon>Bacillati</taxon>
        <taxon>Actinomycetota</taxon>
        <taxon>Actinomycetes</taxon>
        <taxon>Pseudonocardiales</taxon>
        <taxon>Pseudonocardiaceae</taxon>
        <taxon>Saccharomonospora</taxon>
    </lineage>
</organism>
<evidence type="ECO:0000313" key="4">
    <source>
        <dbReference type="Proteomes" id="UP000004926"/>
    </source>
</evidence>
<gene>
    <name evidence="3" type="ORF">SacmaDRAFT_1159</name>
</gene>
<reference evidence="3 4" key="1">
    <citation type="journal article" date="2012" name="Stand. Genomic Sci.">
        <title>Genome sequence of the ocean sediment bacterium Saccharomonospora marina type strain (XMU15(T)).</title>
        <authorList>
            <person name="Klenk H.P."/>
            <person name="Lu M."/>
            <person name="Lucas S."/>
            <person name="Lapidus A."/>
            <person name="Copeland A."/>
            <person name="Pitluck S."/>
            <person name="Goodwin L.A."/>
            <person name="Han C."/>
            <person name="Tapia R."/>
            <person name="Brambilla E.M."/>
            <person name="Potter G."/>
            <person name="Land M."/>
            <person name="Ivanova N."/>
            <person name="Rohde M."/>
            <person name="Goker M."/>
            <person name="Detter J.C."/>
            <person name="Li W.J."/>
            <person name="Kyrpides N.C."/>
            <person name="Woyke T."/>
        </authorList>
    </citation>
    <scope>NUCLEOTIDE SEQUENCE [LARGE SCALE GENOMIC DNA]</scope>
    <source>
        <strain evidence="3 4">XMU15</strain>
    </source>
</reference>
<feature type="chain" id="PRO_5003600438" description="Lipoprotein" evidence="2">
    <location>
        <begin position="23"/>
        <end position="112"/>
    </location>
</feature>
<dbReference type="Proteomes" id="UP000004926">
    <property type="component" value="Chromosome"/>
</dbReference>
<dbReference type="AlphaFoldDB" id="H5WXB3"/>
<keyword evidence="2" id="KW-0732">Signal</keyword>
<protein>
    <recommendedName>
        <fullName evidence="5">Lipoprotein</fullName>
    </recommendedName>
</protein>
<keyword evidence="4" id="KW-1185">Reference proteome</keyword>
<evidence type="ECO:0000313" key="3">
    <source>
        <dbReference type="EMBL" id="EHR49442.1"/>
    </source>
</evidence>
<evidence type="ECO:0000256" key="2">
    <source>
        <dbReference type="SAM" id="SignalP"/>
    </source>
</evidence>
<dbReference type="STRING" id="882083.SacmaDRAFT_1159"/>
<dbReference type="OrthoDB" id="5148907at2"/>